<name>D1AL60_SEBTE</name>
<protein>
    <submittedName>
        <fullName evidence="3">Uncharacterized protein</fullName>
    </submittedName>
</protein>
<evidence type="ECO:0000259" key="2">
    <source>
        <dbReference type="Pfam" id="PF17930"/>
    </source>
</evidence>
<dbReference type="EMBL" id="CP001739">
    <property type="protein sequence ID" value="ACZ09203.1"/>
    <property type="molecule type" value="Genomic_DNA"/>
</dbReference>
<dbReference type="HOGENOM" id="CLU_085042_0_0_0"/>
<dbReference type="PANTHER" id="PTHR39962:SF1">
    <property type="entry name" value="LPXI FAMILY PROTEIN"/>
    <property type="match status" value="1"/>
</dbReference>
<sequence length="268" mass="30229">MNKIAIITGAGKLPTLFLEEAVDKGYEVYPIYLFDGVDNKIKEYANSVKYSIAQVGKIIKYLKSKEISKLIMLGKVEKNLIFSNLKFDLVATKILMSTRNKKDKNILMAIINHLEKEGIEVLPQNFLMDRYMAKEVEYTRRKALPDDMKTIEIGIEAARMLTAIDAGQTVVVKNESVVALEGVEGTDKTIERAGEYAGKDCIVVKMARPNQDYRIDIPTIGIDTVKKAAEIKAKGIVIESEHMLFIDQEEVINFADKNKIFIKGIKYE</sequence>
<accession>D1AL60</accession>
<dbReference type="InterPro" id="IPR053174">
    <property type="entry name" value="LpxI"/>
</dbReference>
<evidence type="ECO:0000313" key="3">
    <source>
        <dbReference type="EMBL" id="ACZ09203.1"/>
    </source>
</evidence>
<dbReference type="RefSeq" id="WP_012861797.1">
    <property type="nucleotide sequence ID" value="NC_013517.1"/>
</dbReference>
<gene>
    <name evidence="3" type="ordered locus">Sterm_2350</name>
</gene>
<reference evidence="4" key="1">
    <citation type="submission" date="2009-09" db="EMBL/GenBank/DDBJ databases">
        <title>The complete chromosome of Sebaldella termitidis ATCC 33386.</title>
        <authorList>
            <consortium name="US DOE Joint Genome Institute (JGI-PGF)"/>
            <person name="Lucas S."/>
            <person name="Copeland A."/>
            <person name="Lapidus A."/>
            <person name="Glavina del Rio T."/>
            <person name="Dalin E."/>
            <person name="Tice H."/>
            <person name="Bruce D."/>
            <person name="Goodwin L."/>
            <person name="Pitluck S."/>
            <person name="Kyrpides N."/>
            <person name="Mavromatis K."/>
            <person name="Ivanova N."/>
            <person name="Mikhailova N."/>
            <person name="Sims D."/>
            <person name="Meincke L."/>
            <person name="Brettin T."/>
            <person name="Detter J.C."/>
            <person name="Han C."/>
            <person name="Larimer F."/>
            <person name="Land M."/>
            <person name="Hauser L."/>
            <person name="Markowitz V."/>
            <person name="Cheng J.F."/>
            <person name="Hugenholtz P."/>
            <person name="Woyke T."/>
            <person name="Wu D."/>
            <person name="Eisen J.A."/>
        </authorList>
    </citation>
    <scope>NUCLEOTIDE SEQUENCE [LARGE SCALE GENOMIC DNA]</scope>
    <source>
        <strain evidence="4">ATCC 33386 / NCTC 11300</strain>
    </source>
</reference>
<dbReference type="eggNOG" id="COG3494">
    <property type="taxonomic scope" value="Bacteria"/>
</dbReference>
<feature type="domain" description="LpxI C-terminal" evidence="1">
    <location>
        <begin position="137"/>
        <end position="262"/>
    </location>
</feature>
<dbReference type="Gene3D" id="3.40.50.20">
    <property type="match status" value="1"/>
</dbReference>
<proteinExistence type="predicted"/>
<reference evidence="3 4" key="2">
    <citation type="journal article" date="2010" name="Stand. Genomic Sci.">
        <title>Complete genome sequence of Sebaldella termitidis type strain (NCTC 11300).</title>
        <authorList>
            <person name="Harmon-Smith M."/>
            <person name="Celia L."/>
            <person name="Chertkov O."/>
            <person name="Lapidus A."/>
            <person name="Copeland A."/>
            <person name="Glavina Del Rio T."/>
            <person name="Nolan M."/>
            <person name="Lucas S."/>
            <person name="Tice H."/>
            <person name="Cheng J.F."/>
            <person name="Han C."/>
            <person name="Detter J.C."/>
            <person name="Bruce D."/>
            <person name="Goodwin L."/>
            <person name="Pitluck S."/>
            <person name="Pati A."/>
            <person name="Liolios K."/>
            <person name="Ivanova N."/>
            <person name="Mavromatis K."/>
            <person name="Mikhailova N."/>
            <person name="Chen A."/>
            <person name="Palaniappan K."/>
            <person name="Land M."/>
            <person name="Hauser L."/>
            <person name="Chang Y.J."/>
            <person name="Jeffries C.D."/>
            <person name="Brettin T."/>
            <person name="Goker M."/>
            <person name="Beck B."/>
            <person name="Bristow J."/>
            <person name="Eisen J.A."/>
            <person name="Markowitz V."/>
            <person name="Hugenholtz P."/>
            <person name="Kyrpides N.C."/>
            <person name="Klenk H.P."/>
            <person name="Chen F."/>
        </authorList>
    </citation>
    <scope>NUCLEOTIDE SEQUENCE [LARGE SCALE GENOMIC DNA]</scope>
    <source>
        <strain evidence="4">ATCC 33386 / NCTC 11300</strain>
    </source>
</reference>
<organism evidence="3 4">
    <name type="scientific">Sebaldella termitidis (strain ATCC 33386 / NCTC 11300)</name>
    <dbReference type="NCBI Taxonomy" id="526218"/>
    <lineage>
        <taxon>Bacteria</taxon>
        <taxon>Fusobacteriati</taxon>
        <taxon>Fusobacteriota</taxon>
        <taxon>Fusobacteriia</taxon>
        <taxon>Fusobacteriales</taxon>
        <taxon>Leptotrichiaceae</taxon>
        <taxon>Sebaldella</taxon>
    </lineage>
</organism>
<dbReference type="Pfam" id="PF17930">
    <property type="entry name" value="LpxI_N"/>
    <property type="match status" value="1"/>
</dbReference>
<evidence type="ECO:0000259" key="1">
    <source>
        <dbReference type="Pfam" id="PF06230"/>
    </source>
</evidence>
<dbReference type="InterPro" id="IPR043167">
    <property type="entry name" value="LpxI_C_sf"/>
</dbReference>
<dbReference type="Proteomes" id="UP000000845">
    <property type="component" value="Chromosome"/>
</dbReference>
<dbReference type="AlphaFoldDB" id="D1AL60"/>
<dbReference type="Pfam" id="PF06230">
    <property type="entry name" value="LpxI_C"/>
    <property type="match status" value="1"/>
</dbReference>
<feature type="domain" description="LpxI N-terminal" evidence="2">
    <location>
        <begin position="3"/>
        <end position="129"/>
    </location>
</feature>
<dbReference type="PANTHER" id="PTHR39962">
    <property type="entry name" value="BLL4848 PROTEIN"/>
    <property type="match status" value="1"/>
</dbReference>
<keyword evidence="4" id="KW-1185">Reference proteome</keyword>
<dbReference type="InterPro" id="IPR010415">
    <property type="entry name" value="LpxI_C"/>
</dbReference>
<dbReference type="Gene3D" id="3.40.140.80">
    <property type="match status" value="1"/>
</dbReference>
<dbReference type="InterPro" id="IPR041255">
    <property type="entry name" value="LpxI_N"/>
</dbReference>
<evidence type="ECO:0000313" key="4">
    <source>
        <dbReference type="Proteomes" id="UP000000845"/>
    </source>
</evidence>
<dbReference type="KEGG" id="str:Sterm_2350"/>
<dbReference type="STRING" id="526218.Sterm_2350"/>